<proteinExistence type="inferred from homology"/>
<feature type="transmembrane region" description="Helical" evidence="10">
    <location>
        <begin position="7"/>
        <end position="26"/>
    </location>
</feature>
<evidence type="ECO:0000256" key="10">
    <source>
        <dbReference type="SAM" id="Phobius"/>
    </source>
</evidence>
<dbReference type="GO" id="GO:0006491">
    <property type="term" value="P:N-glycan processing"/>
    <property type="evidence" value="ECO:0007669"/>
    <property type="project" value="TreeGrafter"/>
</dbReference>
<keyword evidence="10" id="KW-0812">Transmembrane</keyword>
<keyword evidence="5" id="KW-1015">Disulfide bond</keyword>
<dbReference type="PANTHER" id="PTHR11607:SF3">
    <property type="entry name" value="LYSOSOMAL ALPHA-MANNOSIDASE"/>
    <property type="match status" value="1"/>
</dbReference>
<dbReference type="Gene3D" id="1.20.1270.50">
    <property type="entry name" value="Glycoside hydrolase family 38, central domain"/>
    <property type="match status" value="1"/>
</dbReference>
<evidence type="ECO:0000313" key="13">
    <source>
        <dbReference type="Proteomes" id="UP001165289"/>
    </source>
</evidence>
<dbReference type="SUPFAM" id="SSF88713">
    <property type="entry name" value="Glycoside hydrolase/deacetylase"/>
    <property type="match status" value="1"/>
</dbReference>
<comment type="cofactor">
    <cofactor evidence="9">
        <name>Zn(2+)</name>
        <dbReference type="ChEBI" id="CHEBI:29105"/>
    </cofactor>
    <text evidence="9">Binds 1 zinc ion per subunit.</text>
</comment>
<dbReference type="Pfam" id="PF07748">
    <property type="entry name" value="Glyco_hydro_38C"/>
    <property type="match status" value="1"/>
</dbReference>
<dbReference type="Gene3D" id="2.60.40.1180">
    <property type="entry name" value="Golgi alpha-mannosidase II"/>
    <property type="match status" value="1"/>
</dbReference>
<dbReference type="FunFam" id="1.20.1270.50:FF:000001">
    <property type="entry name" value="Alpha-mannosidase"/>
    <property type="match status" value="1"/>
</dbReference>
<dbReference type="InterPro" id="IPR011330">
    <property type="entry name" value="Glyco_hydro/deAcase_b/a-brl"/>
</dbReference>
<dbReference type="PANTHER" id="PTHR11607">
    <property type="entry name" value="ALPHA-MANNOSIDASE"/>
    <property type="match status" value="1"/>
</dbReference>
<keyword evidence="10" id="KW-0472">Membrane</keyword>
<sequence length="1123" mass="129324">MKYAKRVAILAAFITISLIIILYNSLGFKDYESLKDHSDVEESISQIEMRLANIRESVHKSASVLPNFPEIKRPDKPKEEFKLPAPDQTDKFLETHCVSPRGELSGTRISETYEEIAFNDIDGGVWKQGWPVTYDESEYTDKDPLEVFIVPHSHNDPGWIKTFWDYYNSQTRNILDNIVDILTENEQRRFIWAEISYLDLWWKEQKEDRKNKFRKLVLNGQLEISTAGWVMNDEANTHYSSMIDQLFEGHQWTRDNISPNFMPKTSWCIDPFGTSPTMAYILNRAGIPYLAMQRVHYEVKKYLARQKRLEFSWRQSWAVGTQDSSTDTFTHLFPFYSYDIPHTCGPDPKICCQFDFKRMAPDRLTCPWGINARAIDNNNIQERASTLVDQYKKHSTLYGTNKLLIILGDDFRYQTYSEAHAQFDNYERLFQFINSNKDMHTKIQWGTLNEYFQAVMKEKNQLIESGSPKIESFQPISGDFFTYADRRNHYWSGYYTSRPFYKEMDRDLRSHLRAAEIFYSLARIQDTTRMEGMYDMLVTSRQNAALFQHHDGVTGTAKTFVNNDYGERMLTSLKNCENVISQSTQILMGHHSAENIIFDIDEHRVKQDGLPQRITIDTGSEDRYVVFVNSLGHERRELVSIRVNSVQLAVFGPSGENILAQISPAFDFPFQLRDDAFDLYFEITVPPLGASQYKIERREKGKSQVTVSKLYFHNHAEFKSNTFTTEPISDSEISFENSYITATFTRNQATLTAVHSSEFNTKVIIEFLTYISNFNSRDDRSGAYLFIPIGSAKIFRDMNSPNVFVQRGELISKICGRFLYLTHCSSLIHTKSIEATSVQFENYINLIVDNEEVVMRLKTSVKSKGENYFYTDLNGLTVQRRKYHSKLGIQGNFYPMPTLAYIEDINTRVSIHSKQSLGVGSLENGCIEVMLDRRPIYDDSRGLEQGVTDNKAIVGKFRLHVEYSQQGIKEANSELSFPSLVSQITRESLQNPIFKLVMKAKALGADSKYSGLSLPLPCDLQIVNIRALSPQDPTKSESALILHKFIYNCELPTTGIPFNHCGNQDADGVDITKLFSKQRLVEITHTSLTMLQEMKPKVKSSIANFDSIDIKSYKLTFATNISQ</sequence>
<dbReference type="GO" id="GO:0000139">
    <property type="term" value="C:Golgi membrane"/>
    <property type="evidence" value="ECO:0007669"/>
    <property type="project" value="TreeGrafter"/>
</dbReference>
<dbReference type="GO" id="GO:0030246">
    <property type="term" value="F:carbohydrate binding"/>
    <property type="evidence" value="ECO:0007669"/>
    <property type="project" value="InterPro"/>
</dbReference>
<evidence type="ECO:0000256" key="7">
    <source>
        <dbReference type="ARBA" id="ARBA00059516"/>
    </source>
</evidence>
<dbReference type="CDD" id="cd10809">
    <property type="entry name" value="GH38N_AMII_GMII_SfManIII_like"/>
    <property type="match status" value="1"/>
</dbReference>
<dbReference type="InterPro" id="IPR027291">
    <property type="entry name" value="Glyco_hydro_38_N_sf"/>
</dbReference>
<evidence type="ECO:0000256" key="9">
    <source>
        <dbReference type="RuleBase" id="RU361199"/>
    </source>
</evidence>
<comment type="function">
    <text evidence="7">Catalyzes the first committed step in the biosynthesis of complex N-glycans. It controls conversion of high mannose to complex N-glycans; the final hydrolytic step in the N-glycan maturation pathway.</text>
</comment>
<keyword evidence="3 9" id="KW-0378">Hydrolase</keyword>
<evidence type="ECO:0000256" key="3">
    <source>
        <dbReference type="ARBA" id="ARBA00022801"/>
    </source>
</evidence>
<keyword evidence="13" id="KW-1185">Reference proteome</keyword>
<dbReference type="InterPro" id="IPR011013">
    <property type="entry name" value="Gal_mutarotase_sf_dom"/>
</dbReference>
<evidence type="ECO:0000256" key="6">
    <source>
        <dbReference type="ARBA" id="ARBA00023295"/>
    </source>
</evidence>
<comment type="caution">
    <text evidence="12">The sequence shown here is derived from an EMBL/GenBank/DDBJ whole genome shotgun (WGS) entry which is preliminary data.</text>
</comment>
<dbReference type="InterPro" id="IPR000602">
    <property type="entry name" value="Glyco_hydro_38_N"/>
</dbReference>
<dbReference type="InterPro" id="IPR028995">
    <property type="entry name" value="Glyco_hydro_57/38_cen_sf"/>
</dbReference>
<protein>
    <recommendedName>
        <fullName evidence="9">Alpha-mannosidase</fullName>
        <ecNumber evidence="9">3.2.1.-</ecNumber>
    </recommendedName>
</protein>
<keyword evidence="2 9" id="KW-0479">Metal-binding</keyword>
<gene>
    <name evidence="12" type="ORF">LOD99_6971</name>
</gene>
<dbReference type="FunFam" id="3.20.110.10:FF:000003">
    <property type="entry name" value="Alpha-mannosidase"/>
    <property type="match status" value="1"/>
</dbReference>
<evidence type="ECO:0000259" key="11">
    <source>
        <dbReference type="SMART" id="SM00872"/>
    </source>
</evidence>
<feature type="domain" description="Glycoside hydrolase family 38 central" evidence="11">
    <location>
        <begin position="489"/>
        <end position="569"/>
    </location>
</feature>
<keyword evidence="10" id="KW-1133">Transmembrane helix</keyword>
<dbReference type="SUPFAM" id="SSF88688">
    <property type="entry name" value="Families 57/38 glycoside transferase middle domain"/>
    <property type="match status" value="1"/>
</dbReference>
<evidence type="ECO:0000256" key="2">
    <source>
        <dbReference type="ARBA" id="ARBA00022723"/>
    </source>
</evidence>
<dbReference type="Gene3D" id="2.70.98.30">
    <property type="entry name" value="Golgi alpha-mannosidase II, domain 4"/>
    <property type="match status" value="1"/>
</dbReference>
<dbReference type="InterPro" id="IPR011682">
    <property type="entry name" value="Glyco_hydro_38_C"/>
</dbReference>
<dbReference type="SUPFAM" id="SSF74650">
    <property type="entry name" value="Galactose mutarotase-like"/>
    <property type="match status" value="1"/>
</dbReference>
<dbReference type="Gene3D" id="3.20.110.10">
    <property type="entry name" value="Glycoside hydrolase 38, N terminal domain"/>
    <property type="match status" value="1"/>
</dbReference>
<keyword evidence="6 9" id="KW-0326">Glycosidase</keyword>
<dbReference type="SMART" id="SM00872">
    <property type="entry name" value="Alpha-mann_mid"/>
    <property type="match status" value="1"/>
</dbReference>
<dbReference type="GO" id="GO:0006013">
    <property type="term" value="P:mannose metabolic process"/>
    <property type="evidence" value="ECO:0007669"/>
    <property type="project" value="InterPro"/>
</dbReference>
<dbReference type="EC" id="3.2.1.-" evidence="9"/>
<dbReference type="EMBL" id="JAKMXF010000324">
    <property type="protein sequence ID" value="KAI6648898.1"/>
    <property type="molecule type" value="Genomic_DNA"/>
</dbReference>
<evidence type="ECO:0000313" key="12">
    <source>
        <dbReference type="EMBL" id="KAI6648898.1"/>
    </source>
</evidence>
<dbReference type="InterPro" id="IPR037094">
    <property type="entry name" value="Glyco_hydro_38_cen_sf"/>
</dbReference>
<evidence type="ECO:0000256" key="4">
    <source>
        <dbReference type="ARBA" id="ARBA00022833"/>
    </source>
</evidence>
<dbReference type="Proteomes" id="UP001165289">
    <property type="component" value="Unassembled WGS sequence"/>
</dbReference>
<dbReference type="GO" id="GO:0046872">
    <property type="term" value="F:metal ion binding"/>
    <property type="evidence" value="ECO:0007669"/>
    <property type="project" value="UniProtKB-KW"/>
</dbReference>
<keyword evidence="4 9" id="KW-0862">Zinc</keyword>
<evidence type="ECO:0000256" key="8">
    <source>
        <dbReference type="ARBA" id="ARBA00093232"/>
    </source>
</evidence>
<organism evidence="12 13">
    <name type="scientific">Oopsacas minuta</name>
    <dbReference type="NCBI Taxonomy" id="111878"/>
    <lineage>
        <taxon>Eukaryota</taxon>
        <taxon>Metazoa</taxon>
        <taxon>Porifera</taxon>
        <taxon>Hexactinellida</taxon>
        <taxon>Hexasterophora</taxon>
        <taxon>Lyssacinosida</taxon>
        <taxon>Leucopsacidae</taxon>
        <taxon>Oopsacas</taxon>
    </lineage>
</organism>
<dbReference type="AlphaFoldDB" id="A0AAV7JJ08"/>
<accession>A0AAV7JJ08</accession>
<dbReference type="InterPro" id="IPR050843">
    <property type="entry name" value="Glycosyl_Hydrlase_38"/>
</dbReference>
<comment type="similarity">
    <text evidence="1 9">Belongs to the glycosyl hydrolase 38 family.</text>
</comment>
<dbReference type="InterPro" id="IPR015341">
    <property type="entry name" value="Glyco_hydro_38_cen"/>
</dbReference>
<dbReference type="GO" id="GO:0004572">
    <property type="term" value="F:mannosyl-oligosaccharide 1,3-1,6-alpha-mannosidase activity"/>
    <property type="evidence" value="ECO:0007669"/>
    <property type="project" value="UniProtKB-EC"/>
</dbReference>
<evidence type="ECO:0000256" key="1">
    <source>
        <dbReference type="ARBA" id="ARBA00009792"/>
    </source>
</evidence>
<evidence type="ECO:0000256" key="5">
    <source>
        <dbReference type="ARBA" id="ARBA00023157"/>
    </source>
</evidence>
<dbReference type="InterPro" id="IPR013780">
    <property type="entry name" value="Glyco_hydro_b"/>
</dbReference>
<dbReference type="Pfam" id="PF09261">
    <property type="entry name" value="Alpha-mann_mid"/>
    <property type="match status" value="1"/>
</dbReference>
<name>A0AAV7JJ08_9METZ</name>
<comment type="catalytic activity">
    <reaction evidence="8">
        <text>N(4)-{beta-D-GlcNAc-(1-&gt;2)-alpha-D-Man-(1-&gt;3)-[alpha-D-Man-(1-&gt;3)-[alpha-D-Man-(1-&gt;6)]-alpha-D-Man-(1-&gt;6)]-beta-D-Man-(1-&gt;4)-beta-D-GlcNAc-(1-&gt;4)-beta-D-GlcNAc}-L-asparaginyl-[protein] + 2 H2O = 2 alpha-D-mannopyranose + an N(4)-{beta-D-GlcNAc-(1-&gt;2)-alpha-D-Man-(1-&gt;3)-[alpha-D-Man-(1-&gt;6)]-beta-D-Man-(1-&gt;4)-beta-D-GlcNAc-(1-&gt;4)-beta-D-GlcNAc}-L-asparaginyl-[protein]</text>
        <dbReference type="Rhea" id="RHEA:56052"/>
        <dbReference type="Rhea" id="RHEA-COMP:14368"/>
        <dbReference type="Rhea" id="RHEA-COMP:14369"/>
        <dbReference type="ChEBI" id="CHEBI:15377"/>
        <dbReference type="ChEBI" id="CHEBI:28729"/>
        <dbReference type="ChEBI" id="CHEBI:60615"/>
        <dbReference type="ChEBI" id="CHEBI:60625"/>
        <dbReference type="EC" id="3.2.1.114"/>
    </reaction>
</comment>
<dbReference type="Pfam" id="PF01074">
    <property type="entry name" value="Glyco_hydro_38N"/>
    <property type="match status" value="1"/>
</dbReference>
<reference evidence="12 13" key="1">
    <citation type="journal article" date="2023" name="BMC Biol.">
        <title>The compact genome of the sponge Oopsacas minuta (Hexactinellida) is lacking key metazoan core genes.</title>
        <authorList>
            <person name="Santini S."/>
            <person name="Schenkelaars Q."/>
            <person name="Jourda C."/>
            <person name="Duchesne M."/>
            <person name="Belahbib H."/>
            <person name="Rocher C."/>
            <person name="Selva M."/>
            <person name="Riesgo A."/>
            <person name="Vervoort M."/>
            <person name="Leys S.P."/>
            <person name="Kodjabachian L."/>
            <person name="Le Bivic A."/>
            <person name="Borchiellini C."/>
            <person name="Claverie J.M."/>
            <person name="Renard E."/>
        </authorList>
    </citation>
    <scope>NUCLEOTIDE SEQUENCE [LARGE SCALE GENOMIC DNA]</scope>
    <source>
        <strain evidence="12">SPO-2</strain>
    </source>
</reference>